<organism evidence="1 2">
    <name type="scientific">Sphaerodactylus townsendi</name>
    <dbReference type="NCBI Taxonomy" id="933632"/>
    <lineage>
        <taxon>Eukaryota</taxon>
        <taxon>Metazoa</taxon>
        <taxon>Chordata</taxon>
        <taxon>Craniata</taxon>
        <taxon>Vertebrata</taxon>
        <taxon>Euteleostomi</taxon>
        <taxon>Lepidosauria</taxon>
        <taxon>Squamata</taxon>
        <taxon>Bifurcata</taxon>
        <taxon>Gekkota</taxon>
        <taxon>Sphaerodactylidae</taxon>
        <taxon>Sphaerodactylus</taxon>
    </lineage>
</organism>
<evidence type="ECO:0000313" key="1">
    <source>
        <dbReference type="EMBL" id="KAH8017669.1"/>
    </source>
</evidence>
<reference evidence="1" key="1">
    <citation type="submission" date="2021-08" db="EMBL/GenBank/DDBJ databases">
        <title>The first chromosome-level gecko genome reveals the dynamic sex chromosomes of Neotropical dwarf geckos (Sphaerodactylidae: Sphaerodactylus).</title>
        <authorList>
            <person name="Pinto B.J."/>
            <person name="Keating S.E."/>
            <person name="Gamble T."/>
        </authorList>
    </citation>
    <scope>NUCLEOTIDE SEQUENCE</scope>
    <source>
        <strain evidence="1">TG3544</strain>
    </source>
</reference>
<sequence length="351" mass="39289">MVAVNLYELLKKLGCPALEGVFLWKPEDIQRLLCTPSPHQLDILEWICISVYPPFRDQLASLGESQTDVKIKSMAKLGSDLMLCRASDLDLIEGKASTKKQHHFLEQLVAVIPTLQSMKASVSGSLSSTSSSQEDHFLEMVRKNEKFLKQVFCSPDLQAVLSPKCPPWSSDIKPLLLNEEAVRKRSRLPRVSLEKTLLEVSKELEETAAVLQDLRAQCSFLHGNPAGATQPLDNATMLQALKLAASDFGQLLVAFEQVYQSELQKHCERPVPPLSPCGPLFKALQRDLLLCVQELKSLAQITETSENIVNTVDRQQKEKIPWRGSAKATLPSKLKDLHEKYKVIYALLHEL</sequence>
<dbReference type="EMBL" id="CM037614">
    <property type="protein sequence ID" value="KAH8017669.1"/>
    <property type="molecule type" value="Genomic_DNA"/>
</dbReference>
<evidence type="ECO:0000313" key="2">
    <source>
        <dbReference type="Proteomes" id="UP000827872"/>
    </source>
</evidence>
<proteinExistence type="predicted"/>
<dbReference type="Proteomes" id="UP000827872">
    <property type="component" value="Linkage Group LG01"/>
</dbReference>
<gene>
    <name evidence="1" type="ORF">K3G42_031722</name>
</gene>
<accession>A0ACB8GER5</accession>
<protein>
    <submittedName>
        <fullName evidence="1">Uncharacterized protein</fullName>
    </submittedName>
</protein>
<keyword evidence="2" id="KW-1185">Reference proteome</keyword>
<comment type="caution">
    <text evidence="1">The sequence shown here is derived from an EMBL/GenBank/DDBJ whole genome shotgun (WGS) entry which is preliminary data.</text>
</comment>
<name>A0ACB8GER5_9SAUR</name>